<accession>A0A1I6GQ69</accession>
<reference evidence="2" key="1">
    <citation type="submission" date="2016-10" db="EMBL/GenBank/DDBJ databases">
        <authorList>
            <person name="Varghese N."/>
            <person name="Submissions S."/>
        </authorList>
    </citation>
    <scope>NUCLEOTIDE SEQUENCE [LARGE SCALE GENOMIC DNA]</scope>
    <source>
        <strain evidence="2">CGMCC 1.7736</strain>
    </source>
</reference>
<protein>
    <submittedName>
        <fullName evidence="1">Uncharacterized protein</fullName>
    </submittedName>
</protein>
<organism evidence="1 2">
    <name type="scientific">Halogeometricum rufum</name>
    <dbReference type="NCBI Taxonomy" id="553469"/>
    <lineage>
        <taxon>Archaea</taxon>
        <taxon>Methanobacteriati</taxon>
        <taxon>Methanobacteriota</taxon>
        <taxon>Stenosarchaea group</taxon>
        <taxon>Halobacteria</taxon>
        <taxon>Halobacteriales</taxon>
        <taxon>Haloferacaceae</taxon>
        <taxon>Halogeometricum</taxon>
    </lineage>
</organism>
<dbReference type="EMBL" id="FOYT01000001">
    <property type="protein sequence ID" value="SFR44328.1"/>
    <property type="molecule type" value="Genomic_DNA"/>
</dbReference>
<gene>
    <name evidence="1" type="ORF">SAMN04487947_1504</name>
</gene>
<name>A0A1I6GQ69_9EURY</name>
<evidence type="ECO:0000313" key="1">
    <source>
        <dbReference type="EMBL" id="SFR44328.1"/>
    </source>
</evidence>
<evidence type="ECO:0000313" key="2">
    <source>
        <dbReference type="Proteomes" id="UP000198531"/>
    </source>
</evidence>
<keyword evidence="2" id="KW-1185">Reference proteome</keyword>
<proteinExistence type="predicted"/>
<sequence length="51" mass="6016">MYRACETPVWGLIPENEERRTKVLRIGLTNTLVLTQERSHESITHYKEQST</sequence>
<dbReference type="Proteomes" id="UP000198531">
    <property type="component" value="Unassembled WGS sequence"/>
</dbReference>
<dbReference type="AlphaFoldDB" id="A0A1I6GQ69"/>